<sequence length="61" mass="7362">MENRIRSEEKNKLPLNFKYLNKLGSKKSKELNKKICYVKCDKFQTDFLTRVTPFKAFTRML</sequence>
<dbReference type="Proteomes" id="UP000199643">
    <property type="component" value="Unassembled WGS sequence"/>
</dbReference>
<protein>
    <submittedName>
        <fullName evidence="1">Uncharacterized protein</fullName>
    </submittedName>
</protein>
<name>A0A1G7XCL9_9SPHI</name>
<evidence type="ECO:0000313" key="2">
    <source>
        <dbReference type="Proteomes" id="UP000199643"/>
    </source>
</evidence>
<dbReference type="STRING" id="405671.SAMN05421827_111160"/>
<keyword evidence="2" id="KW-1185">Reference proteome</keyword>
<organism evidence="1 2">
    <name type="scientific">Pedobacter terrae</name>
    <dbReference type="NCBI Taxonomy" id="405671"/>
    <lineage>
        <taxon>Bacteria</taxon>
        <taxon>Pseudomonadati</taxon>
        <taxon>Bacteroidota</taxon>
        <taxon>Sphingobacteriia</taxon>
        <taxon>Sphingobacteriales</taxon>
        <taxon>Sphingobacteriaceae</taxon>
        <taxon>Pedobacter</taxon>
    </lineage>
</organism>
<gene>
    <name evidence="1" type="ORF">SAMN05421827_111160</name>
</gene>
<accession>A0A1G7XCL9</accession>
<reference evidence="2" key="1">
    <citation type="submission" date="2016-10" db="EMBL/GenBank/DDBJ databases">
        <authorList>
            <person name="Varghese N."/>
            <person name="Submissions S."/>
        </authorList>
    </citation>
    <scope>NUCLEOTIDE SEQUENCE [LARGE SCALE GENOMIC DNA]</scope>
    <source>
        <strain evidence="2">DSM 17933</strain>
    </source>
</reference>
<proteinExistence type="predicted"/>
<evidence type="ECO:0000313" key="1">
    <source>
        <dbReference type="EMBL" id="SDG81959.1"/>
    </source>
</evidence>
<dbReference type="AlphaFoldDB" id="A0A1G7XCL9"/>
<dbReference type="EMBL" id="FNCH01000011">
    <property type="protein sequence ID" value="SDG81959.1"/>
    <property type="molecule type" value="Genomic_DNA"/>
</dbReference>